<proteinExistence type="predicted"/>
<protein>
    <submittedName>
        <fullName evidence="1">Uncharacterized protein</fullName>
    </submittedName>
</protein>
<accession>A0A8S9IN56</accession>
<organism evidence="1">
    <name type="scientific">Brassica cretica</name>
    <name type="common">Mustard</name>
    <dbReference type="NCBI Taxonomy" id="69181"/>
    <lineage>
        <taxon>Eukaryota</taxon>
        <taxon>Viridiplantae</taxon>
        <taxon>Streptophyta</taxon>
        <taxon>Embryophyta</taxon>
        <taxon>Tracheophyta</taxon>
        <taxon>Spermatophyta</taxon>
        <taxon>Magnoliopsida</taxon>
        <taxon>eudicotyledons</taxon>
        <taxon>Gunneridae</taxon>
        <taxon>Pentapetalae</taxon>
        <taxon>rosids</taxon>
        <taxon>malvids</taxon>
        <taxon>Brassicales</taxon>
        <taxon>Brassicaceae</taxon>
        <taxon>Brassiceae</taxon>
        <taxon>Brassica</taxon>
    </lineage>
</organism>
<name>A0A8S9IN56_BRACR</name>
<sequence>MHSGCSGSGTAIKTVLRENHQIALFSASFVPPGPSHIQCNSKPVMTRKGLERLDKDWKDSIKTQKHFRKQCSNVRKTQHIKAVDFIFSDGSFGEIHNSFKTFLLGEDDACVNAHIKNVGDLMSISLYQYIYGETRFEDESFRRWRD</sequence>
<evidence type="ECO:0000313" key="1">
    <source>
        <dbReference type="EMBL" id="KAF2571281.1"/>
    </source>
</evidence>
<gene>
    <name evidence="1" type="ORF">F2Q70_00004240</name>
</gene>
<dbReference type="EMBL" id="QGKY02001015">
    <property type="protein sequence ID" value="KAF2571281.1"/>
    <property type="molecule type" value="Genomic_DNA"/>
</dbReference>
<dbReference type="AlphaFoldDB" id="A0A8S9IN56"/>
<comment type="caution">
    <text evidence="1">The sequence shown here is derived from an EMBL/GenBank/DDBJ whole genome shotgun (WGS) entry which is preliminary data.</text>
</comment>
<reference evidence="1" key="1">
    <citation type="submission" date="2019-12" db="EMBL/GenBank/DDBJ databases">
        <title>Genome sequencing and annotation of Brassica cretica.</title>
        <authorList>
            <person name="Studholme D.J."/>
            <person name="Sarris P.F."/>
        </authorList>
    </citation>
    <scope>NUCLEOTIDE SEQUENCE</scope>
    <source>
        <strain evidence="1">PFS-102/07</strain>
        <tissue evidence="1">Leaf</tissue>
    </source>
</reference>